<accession>A0A817A7T4</accession>
<gene>
    <name evidence="5" type="ORF">OVN521_LOCUS32522</name>
    <name evidence="4" type="ORF">WKI299_LOCUS36212</name>
</gene>
<evidence type="ECO:0000259" key="3">
    <source>
        <dbReference type="Pfam" id="PF01755"/>
    </source>
</evidence>
<dbReference type="EMBL" id="CAJOBG010024960">
    <property type="protein sequence ID" value="CAF4337952.1"/>
    <property type="molecule type" value="Genomic_DNA"/>
</dbReference>
<dbReference type="GO" id="GO:0000030">
    <property type="term" value="F:mannosyltransferase activity"/>
    <property type="evidence" value="ECO:0007669"/>
    <property type="project" value="TreeGrafter"/>
</dbReference>
<evidence type="ECO:0000313" key="7">
    <source>
        <dbReference type="Proteomes" id="UP000663866"/>
    </source>
</evidence>
<evidence type="ECO:0000313" key="4">
    <source>
        <dbReference type="EMBL" id="CAF2234908.1"/>
    </source>
</evidence>
<evidence type="ECO:0000313" key="6">
    <source>
        <dbReference type="Proteomes" id="UP000663856"/>
    </source>
</evidence>
<dbReference type="Gene3D" id="3.90.550.20">
    <property type="match status" value="1"/>
</dbReference>
<dbReference type="InterPro" id="IPR051706">
    <property type="entry name" value="Glycosyltransferase_domain"/>
</dbReference>
<dbReference type="InterPro" id="IPR029044">
    <property type="entry name" value="Nucleotide-diphossugar_trans"/>
</dbReference>
<reference evidence="4" key="1">
    <citation type="submission" date="2021-02" db="EMBL/GenBank/DDBJ databases">
        <authorList>
            <person name="Nowell W R."/>
        </authorList>
    </citation>
    <scope>NUCLEOTIDE SEQUENCE</scope>
</reference>
<comment type="caution">
    <text evidence="4">The sequence shown here is derived from an EMBL/GenBank/DDBJ whole genome shotgun (WGS) entry which is preliminary data.</text>
</comment>
<organism evidence="4 6">
    <name type="scientific">Rotaria magnacalcarata</name>
    <dbReference type="NCBI Taxonomy" id="392030"/>
    <lineage>
        <taxon>Eukaryota</taxon>
        <taxon>Metazoa</taxon>
        <taxon>Spiralia</taxon>
        <taxon>Gnathifera</taxon>
        <taxon>Rotifera</taxon>
        <taxon>Eurotatoria</taxon>
        <taxon>Bdelloidea</taxon>
        <taxon>Philodinida</taxon>
        <taxon>Philodinidae</taxon>
        <taxon>Rotaria</taxon>
    </lineage>
</organism>
<dbReference type="Pfam" id="PF01755">
    <property type="entry name" value="Glyco_transf_25"/>
    <property type="match status" value="1"/>
</dbReference>
<sequence length="527" mass="60786">MRQDSRVPIQFASTQKILTLQLLALQLLTLYGLVSGRPGYSVYRKTTTTTTTITRITNVRKRRSRLSYLTQSSQESAHVAVGGCLIISFNENTTRLIENLYKEHSFIKCFPFGVELVPRVDGQKIDLFNYLRENKTSRHTYNRLVRQDDIVNGEKLTIGALGCLESHVHSWERVVKLNTPMLILEEGTPLDAGLLNTLFPYLMYLLPRNFGIFYFGNLIGAEVQVNLIDYNALLWKVNGANWGTYAYIISPLGAATLLDFIYPVKAIVDTMIIEISKSHSLDVYISKNRLINANHKHSGQSHTQRYLIPPIIIPRTFHFIYLNNRTLPDVAQRYIGLWRKFHPHWQIFIWTNETIANQNLSLYNEQRLKTTARGFRQASDILRYEIIYEYGGIYIDLDFEPLKSIEALLHGVEAFVAYESEFFICNGIFGATPGHELTRRLIVELDSNWAQYKNGTVNQQTGPYHMTKQVKSMQQENKTTMKDGFQMFAPHIFFPYAFNQRDPGHPYDSLAFAVHHFRPITQTEHDV</sequence>
<dbReference type="SUPFAM" id="SSF53448">
    <property type="entry name" value="Nucleotide-diphospho-sugar transferases"/>
    <property type="match status" value="1"/>
</dbReference>
<dbReference type="InterPro" id="IPR007577">
    <property type="entry name" value="GlycoTrfase_DXD_sugar-bd_CS"/>
</dbReference>
<protein>
    <recommendedName>
        <fullName evidence="3">Glycosyl transferase family 25 domain-containing protein</fullName>
    </recommendedName>
</protein>
<dbReference type="PANTHER" id="PTHR32385">
    <property type="entry name" value="MANNOSYL PHOSPHORYLINOSITOL CERAMIDE SYNTHASE"/>
    <property type="match status" value="1"/>
</dbReference>
<comment type="similarity">
    <text evidence="1">Belongs to the glycosyltransferase 25 family.</text>
</comment>
<evidence type="ECO:0000256" key="2">
    <source>
        <dbReference type="ARBA" id="ARBA00022679"/>
    </source>
</evidence>
<keyword evidence="7" id="KW-1185">Reference proteome</keyword>
<dbReference type="GO" id="GO:0051999">
    <property type="term" value="P:mannosyl-inositol phosphorylceramide biosynthetic process"/>
    <property type="evidence" value="ECO:0007669"/>
    <property type="project" value="TreeGrafter"/>
</dbReference>
<dbReference type="EMBL" id="CAJNRF010017638">
    <property type="protein sequence ID" value="CAF2234908.1"/>
    <property type="molecule type" value="Genomic_DNA"/>
</dbReference>
<dbReference type="InterPro" id="IPR002654">
    <property type="entry name" value="Glyco_trans_25"/>
</dbReference>
<proteinExistence type="inferred from homology"/>
<dbReference type="Proteomes" id="UP000663856">
    <property type="component" value="Unassembled WGS sequence"/>
</dbReference>
<dbReference type="GO" id="GO:0016020">
    <property type="term" value="C:membrane"/>
    <property type="evidence" value="ECO:0007669"/>
    <property type="project" value="GOC"/>
</dbReference>
<name>A0A817A7T4_9BILA</name>
<dbReference type="Pfam" id="PF04488">
    <property type="entry name" value="Gly_transf_sug"/>
    <property type="match status" value="1"/>
</dbReference>
<dbReference type="Proteomes" id="UP000663866">
    <property type="component" value="Unassembled WGS sequence"/>
</dbReference>
<dbReference type="PANTHER" id="PTHR32385:SF15">
    <property type="entry name" value="INOSITOL PHOSPHOCERAMIDE MANNOSYLTRANSFERASE 1"/>
    <property type="match status" value="1"/>
</dbReference>
<evidence type="ECO:0000313" key="5">
    <source>
        <dbReference type="EMBL" id="CAF4337952.1"/>
    </source>
</evidence>
<feature type="domain" description="Glycosyl transferase family 25" evidence="3">
    <location>
        <begin position="147"/>
        <end position="186"/>
    </location>
</feature>
<dbReference type="AlphaFoldDB" id="A0A817A7T4"/>
<evidence type="ECO:0000256" key="1">
    <source>
        <dbReference type="ARBA" id="ARBA00006721"/>
    </source>
</evidence>
<keyword evidence="2" id="KW-0808">Transferase</keyword>